<feature type="region of interest" description="Disordered" evidence="1">
    <location>
        <begin position="99"/>
        <end position="118"/>
    </location>
</feature>
<evidence type="ECO:0000259" key="2">
    <source>
        <dbReference type="Pfam" id="PF19493"/>
    </source>
</evidence>
<evidence type="ECO:0000313" key="3">
    <source>
        <dbReference type="EMBL" id="SNS73787.1"/>
    </source>
</evidence>
<proteinExistence type="predicted"/>
<dbReference type="InterPro" id="IPR045794">
    <property type="entry name" value="Trypco1"/>
</dbReference>
<sequence length="118" mass="12365">MAEYVEVRLSDGESFPFEVGETDAPVPAGRRWRATTAQAQETLEQSVDRVLRVARAVAQRAEASADRAEKVIVEVGLSVTADVGVVIAKTVSAAHIKISIERSGESRGPGDAGSSASA</sequence>
<dbReference type="RefSeq" id="WP_089316765.1">
    <property type="nucleotide sequence ID" value="NZ_FZNP01000027.1"/>
</dbReference>
<dbReference type="Pfam" id="PF19493">
    <property type="entry name" value="Trypco1"/>
    <property type="match status" value="1"/>
</dbReference>
<dbReference type="NCBIfam" id="NF041216">
    <property type="entry name" value="CU044_2847_fam"/>
    <property type="match status" value="1"/>
</dbReference>
<protein>
    <recommendedName>
        <fullName evidence="2">Trypsin-co-occurring domain-containing protein</fullName>
    </recommendedName>
</protein>
<reference evidence="4" key="1">
    <citation type="submission" date="2017-06" db="EMBL/GenBank/DDBJ databases">
        <authorList>
            <person name="Varghese N."/>
            <person name="Submissions S."/>
        </authorList>
    </citation>
    <scope>NUCLEOTIDE SEQUENCE [LARGE SCALE GENOMIC DNA]</scope>
    <source>
        <strain evidence="4">DSM 44485</strain>
    </source>
</reference>
<evidence type="ECO:0000256" key="1">
    <source>
        <dbReference type="SAM" id="MobiDB-lite"/>
    </source>
</evidence>
<name>A0A239GXC6_9ACTN</name>
<keyword evidence="4" id="KW-1185">Reference proteome</keyword>
<evidence type="ECO:0000313" key="4">
    <source>
        <dbReference type="Proteomes" id="UP000198420"/>
    </source>
</evidence>
<organism evidence="3 4">
    <name type="scientific">Actinomadura mexicana</name>
    <dbReference type="NCBI Taxonomy" id="134959"/>
    <lineage>
        <taxon>Bacteria</taxon>
        <taxon>Bacillati</taxon>
        <taxon>Actinomycetota</taxon>
        <taxon>Actinomycetes</taxon>
        <taxon>Streptosporangiales</taxon>
        <taxon>Thermomonosporaceae</taxon>
        <taxon>Actinomadura</taxon>
    </lineage>
</organism>
<dbReference type="EMBL" id="FZNP01000027">
    <property type="protein sequence ID" value="SNS73787.1"/>
    <property type="molecule type" value="Genomic_DNA"/>
</dbReference>
<accession>A0A239GXC6</accession>
<dbReference type="OrthoDB" id="3697238at2"/>
<dbReference type="Proteomes" id="UP000198420">
    <property type="component" value="Unassembled WGS sequence"/>
</dbReference>
<dbReference type="AlphaFoldDB" id="A0A239GXC6"/>
<gene>
    <name evidence="3" type="ORF">SAMN06265355_1276</name>
</gene>
<feature type="domain" description="Trypsin-co-occurring" evidence="2">
    <location>
        <begin position="7"/>
        <end position="101"/>
    </location>
</feature>